<dbReference type="InterPro" id="IPR001736">
    <property type="entry name" value="PLipase_D/transphosphatidylase"/>
</dbReference>
<proteinExistence type="predicted"/>
<reference evidence="3" key="1">
    <citation type="submission" date="2021-03" db="EMBL/GenBank/DDBJ databases">
        <title>Comparative genomics and phylogenomic investigation of the class Geoglossomycetes provide insights into ecological specialization and systematics.</title>
        <authorList>
            <person name="Melie T."/>
            <person name="Pirro S."/>
            <person name="Miller A.N."/>
            <person name="Quandt A."/>
        </authorList>
    </citation>
    <scope>NUCLEOTIDE SEQUENCE</scope>
    <source>
        <strain evidence="3">CAQ_001_2017</strain>
    </source>
</reference>
<evidence type="ECO:0000313" key="3">
    <source>
        <dbReference type="EMBL" id="KAH0548611.1"/>
    </source>
</evidence>
<comment type="caution">
    <text evidence="3">The sequence shown here is derived from an EMBL/GenBank/DDBJ whole genome shotgun (WGS) entry which is preliminary data.</text>
</comment>
<gene>
    <name evidence="3" type="ORF">GP486_007845</name>
</gene>
<feature type="region of interest" description="Disordered" evidence="1">
    <location>
        <begin position="227"/>
        <end position="289"/>
    </location>
</feature>
<evidence type="ECO:0000259" key="2">
    <source>
        <dbReference type="PROSITE" id="PS50035"/>
    </source>
</evidence>
<dbReference type="CDD" id="cd00138">
    <property type="entry name" value="PLDc_SF"/>
    <property type="match status" value="1"/>
</dbReference>
<dbReference type="PROSITE" id="PS50035">
    <property type="entry name" value="PLD"/>
    <property type="match status" value="1"/>
</dbReference>
<organism evidence="3 4">
    <name type="scientific">Trichoglossum hirsutum</name>
    <dbReference type="NCBI Taxonomy" id="265104"/>
    <lineage>
        <taxon>Eukaryota</taxon>
        <taxon>Fungi</taxon>
        <taxon>Dikarya</taxon>
        <taxon>Ascomycota</taxon>
        <taxon>Pezizomycotina</taxon>
        <taxon>Geoglossomycetes</taxon>
        <taxon>Geoglossales</taxon>
        <taxon>Geoglossaceae</taxon>
        <taxon>Trichoglossum</taxon>
    </lineage>
</organism>
<dbReference type="Gene3D" id="3.30.870.10">
    <property type="entry name" value="Endonuclease Chain A"/>
    <property type="match status" value="2"/>
</dbReference>
<evidence type="ECO:0000256" key="1">
    <source>
        <dbReference type="SAM" id="MobiDB-lite"/>
    </source>
</evidence>
<keyword evidence="4" id="KW-1185">Reference proteome</keyword>
<dbReference type="PANTHER" id="PTHR21248:SF22">
    <property type="entry name" value="PHOSPHOLIPASE D"/>
    <property type="match status" value="1"/>
</dbReference>
<feature type="non-terminal residue" evidence="3">
    <location>
        <position position="1"/>
    </location>
</feature>
<dbReference type="SUPFAM" id="SSF56024">
    <property type="entry name" value="Phospholipase D/nuclease"/>
    <property type="match status" value="2"/>
</dbReference>
<dbReference type="GO" id="GO:0003824">
    <property type="term" value="F:catalytic activity"/>
    <property type="evidence" value="ECO:0007669"/>
    <property type="project" value="InterPro"/>
</dbReference>
<dbReference type="AlphaFoldDB" id="A0A9P8IB29"/>
<feature type="compositionally biased region" description="Polar residues" evidence="1">
    <location>
        <begin position="233"/>
        <end position="246"/>
    </location>
</feature>
<accession>A0A9P8IB29</accession>
<feature type="domain" description="PLD phosphodiesterase" evidence="2">
    <location>
        <begin position="158"/>
        <end position="185"/>
    </location>
</feature>
<dbReference type="PANTHER" id="PTHR21248">
    <property type="entry name" value="CARDIOLIPIN SYNTHASE"/>
    <property type="match status" value="1"/>
</dbReference>
<feature type="compositionally biased region" description="Polar residues" evidence="1">
    <location>
        <begin position="254"/>
        <end position="276"/>
    </location>
</feature>
<dbReference type="Proteomes" id="UP000750711">
    <property type="component" value="Unassembled WGS sequence"/>
</dbReference>
<evidence type="ECO:0000313" key="4">
    <source>
        <dbReference type="Proteomes" id="UP000750711"/>
    </source>
</evidence>
<dbReference type="EMBL" id="JAGHQM010002487">
    <property type="protein sequence ID" value="KAH0548611.1"/>
    <property type="molecule type" value="Genomic_DNA"/>
</dbReference>
<name>A0A9P8IB29_9PEZI</name>
<sequence length="458" mass="50788">MISDALYQTILSSATVTSLLAENPIETPGDVAAQLYGEGKTPETLPELRKDIRKEDLERAYECGSLPDVARHMANCIARATTEVFLATNFWAYGDNTTIITDALRELSRCAGQRGQQRKVVVKVIYDRGSIKQGSVRLPAPEEIPNIDMQVVNYHRPLLGTFHSKYVIIDREIALLMSCNIQDTDNLEMMCHFEGPIVDSFYDMALISWDKALEPPLPMLERPASVGEWCEGSSDQPGPYQDSNGTPIGEPADSHTSSDGSGYITPPSTLSATHTATPDELSLHTTDDPHYDPDIVSEALRVQTSVSPSEGVSRMQAVTKHLSTRPFILNVWYLIRLLLTLALGNTSACTPQNLAWLSGIHRAQSCIFIQTPTFNAQPLIPALLDAVKRGVEVRCYLTQGYSDAGELLPMQGGTNEMVVHDMYSSLDLKERENLHVHYYVAKDQIRPINARFKQRSSH</sequence>
<protein>
    <recommendedName>
        <fullName evidence="2">PLD phosphodiesterase domain-containing protein</fullName>
    </recommendedName>
</protein>